<feature type="transmembrane region" description="Helical" evidence="8">
    <location>
        <begin position="40"/>
        <end position="59"/>
    </location>
</feature>
<comment type="similarity">
    <text evidence="1">Belongs to the glycosyl hydrolase 5 (cellulase A) family.</text>
</comment>
<evidence type="ECO:0000313" key="11">
    <source>
        <dbReference type="EMBL" id="VYT07963.1"/>
    </source>
</evidence>
<evidence type="ECO:0000256" key="5">
    <source>
        <dbReference type="ARBA" id="ARBA00023277"/>
    </source>
</evidence>
<dbReference type="Gene3D" id="2.60.40.10">
    <property type="entry name" value="Immunoglobulins"/>
    <property type="match status" value="1"/>
</dbReference>
<dbReference type="GO" id="GO:0005576">
    <property type="term" value="C:extracellular region"/>
    <property type="evidence" value="ECO:0007669"/>
    <property type="project" value="TreeGrafter"/>
</dbReference>
<dbReference type="GO" id="GO:0009986">
    <property type="term" value="C:cell surface"/>
    <property type="evidence" value="ECO:0007669"/>
    <property type="project" value="TreeGrafter"/>
</dbReference>
<dbReference type="InterPro" id="IPR050386">
    <property type="entry name" value="Glycosyl_hydrolase_5"/>
</dbReference>
<keyword evidence="3 11" id="KW-0378">Hydrolase</keyword>
<keyword evidence="7" id="KW-0624">Polysaccharide degradation</keyword>
<dbReference type="Gene3D" id="3.20.20.80">
    <property type="entry name" value="Glycosidases"/>
    <property type="match status" value="1"/>
</dbReference>
<dbReference type="InterPro" id="IPR001547">
    <property type="entry name" value="Glyco_hydro_5"/>
</dbReference>
<evidence type="ECO:0000259" key="10">
    <source>
        <dbReference type="Pfam" id="PF03442"/>
    </source>
</evidence>
<evidence type="ECO:0000259" key="9">
    <source>
        <dbReference type="Pfam" id="PF00150"/>
    </source>
</evidence>
<keyword evidence="8" id="KW-1133">Transmembrane helix</keyword>
<protein>
    <submittedName>
        <fullName evidence="11">Endoglucanase A</fullName>
        <ecNumber evidence="11">3.2.1.4</ecNumber>
    </submittedName>
</protein>
<evidence type="ECO:0000256" key="6">
    <source>
        <dbReference type="ARBA" id="ARBA00023295"/>
    </source>
</evidence>
<dbReference type="SUPFAM" id="SSF81296">
    <property type="entry name" value="E set domains"/>
    <property type="match status" value="1"/>
</dbReference>
<dbReference type="GO" id="GO:0008422">
    <property type="term" value="F:beta-glucosidase activity"/>
    <property type="evidence" value="ECO:0007669"/>
    <property type="project" value="TreeGrafter"/>
</dbReference>
<dbReference type="AlphaFoldDB" id="A0A6N2TTR1"/>
<keyword evidence="8" id="KW-0812">Transmembrane</keyword>
<dbReference type="GO" id="GO:0008810">
    <property type="term" value="F:cellulase activity"/>
    <property type="evidence" value="ECO:0007669"/>
    <property type="project" value="UniProtKB-EC"/>
</dbReference>
<reference evidence="11" key="1">
    <citation type="submission" date="2019-11" db="EMBL/GenBank/DDBJ databases">
        <authorList>
            <person name="Feng L."/>
        </authorList>
    </citation>
    <scope>NUCLEOTIDE SEQUENCE</scope>
    <source>
        <strain evidence="11">BdentiumLFYP24</strain>
    </source>
</reference>
<accession>A0A6N2TTR1</accession>
<gene>
    <name evidence="11" type="primary">celA</name>
    <name evidence="11" type="ORF">BDLFYP24_02106</name>
</gene>
<dbReference type="Pfam" id="PF03442">
    <property type="entry name" value="CBM_X2"/>
    <property type="match status" value="1"/>
</dbReference>
<keyword evidence="8" id="KW-0472">Membrane</keyword>
<dbReference type="SUPFAM" id="SSF51445">
    <property type="entry name" value="(Trans)glycosidases"/>
    <property type="match status" value="1"/>
</dbReference>
<feature type="transmembrane region" description="Helical" evidence="8">
    <location>
        <begin position="222"/>
        <end position="239"/>
    </location>
</feature>
<feature type="domain" description="Glycoside hydrolase family 5" evidence="9">
    <location>
        <begin position="308"/>
        <end position="607"/>
    </location>
</feature>
<keyword evidence="5" id="KW-0119">Carbohydrate metabolism</keyword>
<organism evidence="11">
    <name type="scientific">Bifidobacterium dentium</name>
    <dbReference type="NCBI Taxonomy" id="1689"/>
    <lineage>
        <taxon>Bacteria</taxon>
        <taxon>Bacillati</taxon>
        <taxon>Actinomycetota</taxon>
        <taxon>Actinomycetes</taxon>
        <taxon>Bifidobacteriales</taxon>
        <taxon>Bifidobacteriaceae</taxon>
        <taxon>Bifidobacterium</taxon>
    </lineage>
</organism>
<evidence type="ECO:0000256" key="4">
    <source>
        <dbReference type="ARBA" id="ARBA00023001"/>
    </source>
</evidence>
<dbReference type="EC" id="3.2.1.4" evidence="11"/>
<dbReference type="Pfam" id="PF00150">
    <property type="entry name" value="Cellulase"/>
    <property type="match status" value="1"/>
</dbReference>
<keyword evidence="2" id="KW-0732">Signal</keyword>
<dbReference type="GO" id="GO:0030245">
    <property type="term" value="P:cellulose catabolic process"/>
    <property type="evidence" value="ECO:0007669"/>
    <property type="project" value="UniProtKB-KW"/>
</dbReference>
<dbReference type="InterPro" id="IPR005102">
    <property type="entry name" value="Carbo-bd_X2"/>
</dbReference>
<dbReference type="InterPro" id="IPR017853">
    <property type="entry name" value="GH"/>
</dbReference>
<dbReference type="PANTHER" id="PTHR31297:SF41">
    <property type="entry name" value="ENDOGLUCANASE, PUTATIVE (AFU_ORTHOLOGUE AFUA_5G01830)-RELATED"/>
    <property type="match status" value="1"/>
</dbReference>
<dbReference type="InterPro" id="IPR014756">
    <property type="entry name" value="Ig_E-set"/>
</dbReference>
<sequence length="839" mass="90985">MFVGRWLAGAYQKGKIVLLHTRHEVVPQVMGRNGRQRRMGALLTVVTAMFAVLLMMAGMTTPALAAEQHAAVTINAERVAAGEYRLTITNNGSETIVKATGVTTVPQEILADGAAASYAWQVSGLQSGASAVAQQDGKALTIHIKEGSTSGKTKEQITDNTAATVSTDTQRKTTDNKAVKKSAGILGSTGSAVYAIALIAVGLADVGISCKWENGRLAVRRTIAVLGTVAMIAGCMYAVPQRQASAAQHTATVQGVTSAIAVNGKEYQLASDVTITYEQVATLSSTEYAKAMGAGWNLGNSFDGVNTDLSAEDKGEEAWGNPKVTRELIHSVKEKGYTSIRIPMTVYHRSSENKDAKDGEYRYVINADWLKRYKEVVDWAVDEGLYVMINIHHDSWIWLKNWNGDTSAAEYQEFNDYWKQVASYFADEPLSVCFETINEPQFADGDAQAKLNAVSKAAYDIIRATAGNEQRMIVIPTLGTAHDDTAKLQATVDFIHKDLKNDANVIATVHYYSEWVYSANLGRTGFDESIYGDERTPRNVIDSFADRMNQYFTENGIGLVIGEYGLLAYDSSSDGALQAGEELKYYEYMGTMANENGFSYMFWDNGSGIDRTSYQWKKPLAGKMLEASINGRSSYATGLDTLYLEEDPTGDVKLPLTLNGNEFKGIEGLTEGSDYTYDEASATITLKQGYLAKMYEAKGGYGIIADLTLKFSAGADWHEYVVHSGTPAVNATGTVTGTKSEGLTIPMAFNGAELKNITATENGNRVGPNSGWWQYLQNSGSFSVHYDSADRASGTLTVLPTFFDDGSVTDGDVTFTITFQDGQTLDVNFNIAGETVALK</sequence>
<dbReference type="EMBL" id="CACRSP010000006">
    <property type="protein sequence ID" value="VYT07963.1"/>
    <property type="molecule type" value="Genomic_DNA"/>
</dbReference>
<evidence type="ECO:0000256" key="1">
    <source>
        <dbReference type="ARBA" id="ARBA00005641"/>
    </source>
</evidence>
<evidence type="ECO:0000256" key="2">
    <source>
        <dbReference type="ARBA" id="ARBA00022729"/>
    </source>
</evidence>
<feature type="domain" description="Carbohydrate binding X2" evidence="10">
    <location>
        <begin position="647"/>
        <end position="718"/>
    </location>
</feature>
<proteinExistence type="inferred from homology"/>
<feature type="transmembrane region" description="Helical" evidence="8">
    <location>
        <begin position="192"/>
        <end position="210"/>
    </location>
</feature>
<evidence type="ECO:0000256" key="3">
    <source>
        <dbReference type="ARBA" id="ARBA00022801"/>
    </source>
</evidence>
<evidence type="ECO:0000256" key="7">
    <source>
        <dbReference type="ARBA" id="ARBA00023326"/>
    </source>
</evidence>
<dbReference type="PANTHER" id="PTHR31297">
    <property type="entry name" value="GLUCAN ENDO-1,6-BETA-GLUCOSIDASE B"/>
    <property type="match status" value="1"/>
</dbReference>
<evidence type="ECO:0000256" key="8">
    <source>
        <dbReference type="SAM" id="Phobius"/>
    </source>
</evidence>
<keyword evidence="6 11" id="KW-0326">Glycosidase</keyword>
<name>A0A6N2TTR1_9BIFI</name>
<keyword evidence="4" id="KW-0136">Cellulose degradation</keyword>
<dbReference type="InterPro" id="IPR013783">
    <property type="entry name" value="Ig-like_fold"/>
</dbReference>